<dbReference type="Proteomes" id="UP001209878">
    <property type="component" value="Unassembled WGS sequence"/>
</dbReference>
<dbReference type="EMBL" id="JAODUO010000299">
    <property type="protein sequence ID" value="KAK2183708.1"/>
    <property type="molecule type" value="Genomic_DNA"/>
</dbReference>
<accession>A0AAD9L5I2</accession>
<evidence type="ECO:0000313" key="1">
    <source>
        <dbReference type="EMBL" id="KAK2183708.1"/>
    </source>
</evidence>
<keyword evidence="2" id="KW-1185">Reference proteome</keyword>
<protein>
    <submittedName>
        <fullName evidence="1">Uncharacterized protein</fullName>
    </submittedName>
</protein>
<dbReference type="AlphaFoldDB" id="A0AAD9L5I2"/>
<proteinExistence type="predicted"/>
<organism evidence="1 2">
    <name type="scientific">Ridgeia piscesae</name>
    <name type="common">Tubeworm</name>
    <dbReference type="NCBI Taxonomy" id="27915"/>
    <lineage>
        <taxon>Eukaryota</taxon>
        <taxon>Metazoa</taxon>
        <taxon>Spiralia</taxon>
        <taxon>Lophotrochozoa</taxon>
        <taxon>Annelida</taxon>
        <taxon>Polychaeta</taxon>
        <taxon>Sedentaria</taxon>
        <taxon>Canalipalpata</taxon>
        <taxon>Sabellida</taxon>
        <taxon>Siboglinidae</taxon>
        <taxon>Ridgeia</taxon>
    </lineage>
</organism>
<reference evidence="1" key="1">
    <citation type="journal article" date="2023" name="Mol. Biol. Evol.">
        <title>Third-Generation Sequencing Reveals the Adaptive Role of the Epigenome in Three Deep-Sea Polychaetes.</title>
        <authorList>
            <person name="Perez M."/>
            <person name="Aroh O."/>
            <person name="Sun Y."/>
            <person name="Lan Y."/>
            <person name="Juniper S.K."/>
            <person name="Young C.R."/>
            <person name="Angers B."/>
            <person name="Qian P.Y."/>
        </authorList>
    </citation>
    <scope>NUCLEOTIDE SEQUENCE</scope>
    <source>
        <strain evidence="1">R07B-5</strain>
    </source>
</reference>
<gene>
    <name evidence="1" type="ORF">NP493_299g03072</name>
</gene>
<name>A0AAD9L5I2_RIDPI</name>
<comment type="caution">
    <text evidence="1">The sequence shown here is derived from an EMBL/GenBank/DDBJ whole genome shotgun (WGS) entry which is preliminary data.</text>
</comment>
<evidence type="ECO:0000313" key="2">
    <source>
        <dbReference type="Proteomes" id="UP001209878"/>
    </source>
</evidence>
<sequence>MWKLLIGWPLHRGWHCKRVSALLVRPDNPIGAARQPYWCAPTALLVRPDSPIGVLLGVVSGLHETVQIDLKRGLVKGYSEYITFLTSPRPSSSNDCNAQAVVKVNFGGPYQVAKLQLYFVRPRLWTLDIADSPYADGHGGGNDSTSNMAEMHIFNRQMRIYGNSLPGHHDATINGGLLMQIKDNFLRKKENVMIEVSDERLDWSVAGKKEFIESKFLYTLSGQNTTHGDVERDIYVGFNRIVVGDYRTGSGLCRAVITLMTIEVVWCSTPIARALCLLRQRTAPSYTDQDFLVHRNKTPLLGKSTAVA</sequence>